<gene>
    <name evidence="1" type="ORF">CEXT_513181</name>
</gene>
<organism evidence="1 2">
    <name type="scientific">Caerostris extrusa</name>
    <name type="common">Bark spider</name>
    <name type="synonym">Caerostris bankana</name>
    <dbReference type="NCBI Taxonomy" id="172846"/>
    <lineage>
        <taxon>Eukaryota</taxon>
        <taxon>Metazoa</taxon>
        <taxon>Ecdysozoa</taxon>
        <taxon>Arthropoda</taxon>
        <taxon>Chelicerata</taxon>
        <taxon>Arachnida</taxon>
        <taxon>Araneae</taxon>
        <taxon>Araneomorphae</taxon>
        <taxon>Entelegynae</taxon>
        <taxon>Araneoidea</taxon>
        <taxon>Araneidae</taxon>
        <taxon>Caerostris</taxon>
    </lineage>
</organism>
<accession>A0AAV4T5R0</accession>
<sequence>MASKMVLGIALPNTKNIIVPSLPYLQ</sequence>
<name>A0AAV4T5R0_CAEEX</name>
<comment type="caution">
    <text evidence="1">The sequence shown here is derived from an EMBL/GenBank/DDBJ whole genome shotgun (WGS) entry which is preliminary data.</text>
</comment>
<protein>
    <submittedName>
        <fullName evidence="1">Uncharacterized protein</fullName>
    </submittedName>
</protein>
<dbReference type="AlphaFoldDB" id="A0AAV4T5R0"/>
<keyword evidence="2" id="KW-1185">Reference proteome</keyword>
<evidence type="ECO:0000313" key="1">
    <source>
        <dbReference type="EMBL" id="GIY40666.1"/>
    </source>
</evidence>
<dbReference type="Proteomes" id="UP001054945">
    <property type="component" value="Unassembled WGS sequence"/>
</dbReference>
<reference evidence="1 2" key="1">
    <citation type="submission" date="2021-06" db="EMBL/GenBank/DDBJ databases">
        <title>Caerostris extrusa draft genome.</title>
        <authorList>
            <person name="Kono N."/>
            <person name="Arakawa K."/>
        </authorList>
    </citation>
    <scope>NUCLEOTIDE SEQUENCE [LARGE SCALE GENOMIC DNA]</scope>
</reference>
<evidence type="ECO:0000313" key="2">
    <source>
        <dbReference type="Proteomes" id="UP001054945"/>
    </source>
</evidence>
<proteinExistence type="predicted"/>
<dbReference type="EMBL" id="BPLR01010644">
    <property type="protein sequence ID" value="GIY40666.1"/>
    <property type="molecule type" value="Genomic_DNA"/>
</dbReference>
<feature type="non-terminal residue" evidence="1">
    <location>
        <position position="26"/>
    </location>
</feature>